<evidence type="ECO:0000313" key="14">
    <source>
        <dbReference type="EMBL" id="RMZ55663.1"/>
    </source>
</evidence>
<dbReference type="GO" id="GO:0020037">
    <property type="term" value="F:heme binding"/>
    <property type="evidence" value="ECO:0007669"/>
    <property type="project" value="TreeGrafter"/>
</dbReference>
<dbReference type="KEGG" id="apro:F751_3513"/>
<dbReference type="AlphaFoldDB" id="A0A087SSH9"/>
<dbReference type="GO" id="GO:0046872">
    <property type="term" value="F:metal ion binding"/>
    <property type="evidence" value="ECO:0007669"/>
    <property type="project" value="UniProtKB-KW"/>
</dbReference>
<evidence type="ECO:0000256" key="9">
    <source>
        <dbReference type="ARBA" id="ARBA00023136"/>
    </source>
</evidence>
<gene>
    <name evidence="14" type="ORF">APUTEX25_000246</name>
    <name evidence="13" type="ORF">F751_3513</name>
</gene>
<dbReference type="PANTHER" id="PTHR13337">
    <property type="entry name" value="SUCCINATE DEHYDROGENASE"/>
    <property type="match status" value="1"/>
</dbReference>
<dbReference type="GO" id="GO:0006121">
    <property type="term" value="P:mitochondrial electron transport, succinate to ubiquinone"/>
    <property type="evidence" value="ECO:0007669"/>
    <property type="project" value="TreeGrafter"/>
</dbReference>
<evidence type="ECO:0000256" key="12">
    <source>
        <dbReference type="RuleBase" id="RU364031"/>
    </source>
</evidence>
<reference evidence="16" key="2">
    <citation type="journal article" date="2018" name="Algal Res.">
        <title>Characterization of plant carbon substrate utilization by Auxenochlorella protothecoides.</title>
        <authorList>
            <person name="Vogler B.W."/>
            <person name="Starkenburg S.R."/>
            <person name="Sudasinghe N."/>
            <person name="Schambach J.Y."/>
            <person name="Rollin J.A."/>
            <person name="Pattathil S."/>
            <person name="Barry A.N."/>
        </authorList>
    </citation>
    <scope>NUCLEOTIDE SEQUENCE [LARGE SCALE GENOMIC DNA]</scope>
    <source>
        <strain evidence="16">UTEX 25</strain>
    </source>
</reference>
<evidence type="ECO:0000313" key="15">
    <source>
        <dbReference type="Proteomes" id="UP000028924"/>
    </source>
</evidence>
<evidence type="ECO:0000256" key="4">
    <source>
        <dbReference type="ARBA" id="ARBA00022692"/>
    </source>
</evidence>
<evidence type="ECO:0000313" key="13">
    <source>
        <dbReference type="EMBL" id="KFM28683.1"/>
    </source>
</evidence>
<dbReference type="Gene3D" id="1.20.1300.10">
    <property type="entry name" value="Fumarate reductase/succinate dehydrogenase, transmembrane subunit"/>
    <property type="match status" value="1"/>
</dbReference>
<sequence length="116" mass="11914">MASGFVYADTSKGLYKLFHKSHFALAGLVPATLALPSDGFPAKLADVGLAAVLPLHSHVAMNSVVTDYVPKALQLPARAGVIGLSAVTFIGLMKLSLTGDGIGGTVKKIWAGPQKA</sequence>
<comment type="subcellular location">
    <subcellularLocation>
        <location evidence="1 12">Mitochondrion inner membrane</location>
        <topology evidence="1 12">Multi-pass membrane protein</topology>
    </subcellularLocation>
</comment>
<keyword evidence="3" id="KW-0813">Transport</keyword>
<dbReference type="Pfam" id="PF05328">
    <property type="entry name" value="CybS"/>
    <property type="match status" value="1"/>
</dbReference>
<dbReference type="STRING" id="3075.A0A087SSH9"/>
<dbReference type="RefSeq" id="XP_011401728.1">
    <property type="nucleotide sequence ID" value="XM_011403426.1"/>
</dbReference>
<dbReference type="eggNOG" id="ENOG502S9AK">
    <property type="taxonomic scope" value="Eukaryota"/>
</dbReference>
<keyword evidence="7" id="KW-1133">Transmembrane helix</keyword>
<accession>A0A087SSH9</accession>
<dbReference type="InterPro" id="IPR034804">
    <property type="entry name" value="SQR/QFR_C/D"/>
</dbReference>
<keyword evidence="6 12" id="KW-0809">Transit peptide</keyword>
<dbReference type="Proteomes" id="UP000279271">
    <property type="component" value="Unassembled WGS sequence"/>
</dbReference>
<feature type="binding site" description="axial binding residue" evidence="11">
    <location>
        <position position="56"/>
    </location>
    <ligand>
        <name>heme b</name>
        <dbReference type="ChEBI" id="CHEBI:60344"/>
        <note>ligand shared with SDHC</note>
    </ligand>
    <ligandPart>
        <name>Fe</name>
        <dbReference type="ChEBI" id="CHEBI:18248"/>
    </ligandPart>
</feature>
<dbReference type="OrthoDB" id="18577at2759"/>
<dbReference type="GeneID" id="23614904"/>
<proteinExistence type="inferred from homology"/>
<comment type="similarity">
    <text evidence="2 12">Belongs to the CybS family.</text>
</comment>
<keyword evidence="5 12" id="KW-0999">Mitochondrion inner membrane</keyword>
<dbReference type="InterPro" id="IPR007992">
    <property type="entry name" value="CybS"/>
</dbReference>
<keyword evidence="4" id="KW-0812">Transmembrane</keyword>
<keyword evidence="11" id="KW-0408">Iron</keyword>
<keyword evidence="8 12" id="KW-0496">Mitochondrion</keyword>
<evidence type="ECO:0000313" key="16">
    <source>
        <dbReference type="Proteomes" id="UP000279271"/>
    </source>
</evidence>
<dbReference type="GO" id="GO:0006099">
    <property type="term" value="P:tricarboxylic acid cycle"/>
    <property type="evidence" value="ECO:0007669"/>
    <property type="project" value="TreeGrafter"/>
</dbReference>
<reference evidence="14" key="4">
    <citation type="submission" date="2018-11" db="EMBL/GenBank/DDBJ databases">
        <title>Characterization of plant carbon substrate utilization by Auxenochlorella protothecoides.</title>
        <authorList>
            <person name="Vogler B.W."/>
            <person name="Starkenburg S.R."/>
            <person name="Sudasinghe N."/>
            <person name="Schambach J.Y."/>
            <person name="Rollin J.A."/>
            <person name="Pattathil S."/>
            <person name="Barry A.N."/>
        </authorList>
    </citation>
    <scope>NUCLEOTIDE SEQUENCE [LARGE SCALE GENOMIC DNA]</scope>
    <source>
        <strain evidence="14">UTEX 25</strain>
    </source>
</reference>
<dbReference type="Proteomes" id="UP000028924">
    <property type="component" value="Unassembled WGS sequence"/>
</dbReference>
<evidence type="ECO:0000256" key="3">
    <source>
        <dbReference type="ARBA" id="ARBA00022448"/>
    </source>
</evidence>
<evidence type="ECO:0000256" key="6">
    <source>
        <dbReference type="ARBA" id="ARBA00022946"/>
    </source>
</evidence>
<name>A0A087SSH9_AUXPR</name>
<evidence type="ECO:0000256" key="11">
    <source>
        <dbReference type="PIRSR" id="PIRSR607992-2"/>
    </source>
</evidence>
<dbReference type="PANTHER" id="PTHR13337:SF2">
    <property type="entry name" value="SUCCINATE DEHYDROGENASE [UBIQUINONE] CYTOCHROME B SMALL SUBUNIT, MITOCHONDRIAL"/>
    <property type="match status" value="1"/>
</dbReference>
<feature type="binding site" evidence="10">
    <location>
        <position position="68"/>
    </location>
    <ligand>
        <name>a ubiquinone</name>
        <dbReference type="ChEBI" id="CHEBI:16389"/>
        <note>ligand shared with IP/SDHB</note>
    </ligand>
</feature>
<evidence type="ECO:0000256" key="8">
    <source>
        <dbReference type="ARBA" id="ARBA00023128"/>
    </source>
</evidence>
<dbReference type="GO" id="GO:0048039">
    <property type="term" value="F:ubiquinone binding"/>
    <property type="evidence" value="ECO:0007669"/>
    <property type="project" value="TreeGrafter"/>
</dbReference>
<evidence type="ECO:0000256" key="7">
    <source>
        <dbReference type="ARBA" id="ARBA00022989"/>
    </source>
</evidence>
<reference evidence="14" key="3">
    <citation type="submission" date="2018-10" db="EMBL/GenBank/DDBJ databases">
        <authorList>
            <person name="Hovde B."/>
            <person name="Zhang X."/>
        </authorList>
    </citation>
    <scope>NUCLEOTIDE SEQUENCE [LARGE SCALE GENOMIC DNA]</scope>
    <source>
        <strain evidence="14">UTEX 25</strain>
    </source>
</reference>
<organism evidence="13 15">
    <name type="scientific">Auxenochlorella protothecoides</name>
    <name type="common">Green microalga</name>
    <name type="synonym">Chlorella protothecoides</name>
    <dbReference type="NCBI Taxonomy" id="3075"/>
    <lineage>
        <taxon>Eukaryota</taxon>
        <taxon>Viridiplantae</taxon>
        <taxon>Chlorophyta</taxon>
        <taxon>core chlorophytes</taxon>
        <taxon>Trebouxiophyceae</taxon>
        <taxon>Chlorellales</taxon>
        <taxon>Chlorellaceae</taxon>
        <taxon>Auxenochlorella</taxon>
    </lineage>
</organism>
<dbReference type="EMBL" id="QOKY01000160">
    <property type="protein sequence ID" value="RMZ55663.1"/>
    <property type="molecule type" value="Genomic_DNA"/>
</dbReference>
<reference evidence="13 15" key="1">
    <citation type="journal article" date="2014" name="BMC Genomics">
        <title>Oil accumulation mechanisms of the oleaginous microalga Chlorella protothecoides revealed through its genome, transcriptomes, and proteomes.</title>
        <authorList>
            <person name="Gao C."/>
            <person name="Wang Y."/>
            <person name="Shen Y."/>
            <person name="Yan D."/>
            <person name="He X."/>
            <person name="Dai J."/>
            <person name="Wu Q."/>
        </authorList>
    </citation>
    <scope>NUCLEOTIDE SEQUENCE [LARGE SCALE GENOMIC DNA]</scope>
    <source>
        <strain evidence="13 15">0710</strain>
    </source>
</reference>
<keyword evidence="9 12" id="KW-0472">Membrane</keyword>
<evidence type="ECO:0000256" key="5">
    <source>
        <dbReference type="ARBA" id="ARBA00022792"/>
    </source>
</evidence>
<keyword evidence="15" id="KW-1185">Reference proteome</keyword>
<evidence type="ECO:0000256" key="1">
    <source>
        <dbReference type="ARBA" id="ARBA00004448"/>
    </source>
</evidence>
<keyword evidence="11" id="KW-0479">Metal-binding</keyword>
<evidence type="ECO:0000256" key="2">
    <source>
        <dbReference type="ARBA" id="ARBA00007294"/>
    </source>
</evidence>
<dbReference type="EMBL" id="KL662180">
    <property type="protein sequence ID" value="KFM28683.1"/>
    <property type="molecule type" value="Genomic_DNA"/>
</dbReference>
<protein>
    <recommendedName>
        <fullName evidence="12">Succinate dehydrogenase [ubiquinone] cytochrome b small subunit</fullName>
    </recommendedName>
</protein>
<evidence type="ECO:0000256" key="10">
    <source>
        <dbReference type="PIRSR" id="PIRSR607992-1"/>
    </source>
</evidence>
<keyword evidence="13" id="KW-0830">Ubiquinone</keyword>
<dbReference type="GO" id="GO:0005743">
    <property type="term" value="C:mitochondrial inner membrane"/>
    <property type="evidence" value="ECO:0007669"/>
    <property type="project" value="UniProtKB-SubCell"/>
</dbReference>